<evidence type="ECO:0000313" key="8">
    <source>
        <dbReference type="Proteomes" id="UP001501599"/>
    </source>
</evidence>
<dbReference type="PROSITE" id="PS50977">
    <property type="entry name" value="HTH_TETR_2"/>
    <property type="match status" value="1"/>
</dbReference>
<evidence type="ECO:0000256" key="5">
    <source>
        <dbReference type="SAM" id="MobiDB-lite"/>
    </source>
</evidence>
<evidence type="ECO:0000259" key="6">
    <source>
        <dbReference type="PROSITE" id="PS50977"/>
    </source>
</evidence>
<dbReference type="Proteomes" id="UP001501599">
    <property type="component" value="Unassembled WGS sequence"/>
</dbReference>
<evidence type="ECO:0000256" key="1">
    <source>
        <dbReference type="ARBA" id="ARBA00023015"/>
    </source>
</evidence>
<dbReference type="InterPro" id="IPR001647">
    <property type="entry name" value="HTH_TetR"/>
</dbReference>
<keyword evidence="2 4" id="KW-0238">DNA-binding</keyword>
<dbReference type="PANTHER" id="PTHR30055:SF234">
    <property type="entry name" value="HTH-TYPE TRANSCRIPTIONAL REGULATOR BETI"/>
    <property type="match status" value="1"/>
</dbReference>
<dbReference type="PANTHER" id="PTHR30055">
    <property type="entry name" value="HTH-TYPE TRANSCRIPTIONAL REGULATOR RUTR"/>
    <property type="match status" value="1"/>
</dbReference>
<keyword evidence="8" id="KW-1185">Reference proteome</keyword>
<dbReference type="Gene3D" id="1.10.357.10">
    <property type="entry name" value="Tetracycline Repressor, domain 2"/>
    <property type="match status" value="1"/>
</dbReference>
<protein>
    <recommendedName>
        <fullName evidence="6">HTH tetR-type domain-containing protein</fullName>
    </recommendedName>
</protein>
<proteinExistence type="predicted"/>
<comment type="caution">
    <text evidence="7">The sequence shown here is derived from an EMBL/GenBank/DDBJ whole genome shotgun (WGS) entry which is preliminary data.</text>
</comment>
<name>A0ABP5M8H9_9MICO</name>
<dbReference type="PRINTS" id="PR00455">
    <property type="entry name" value="HTHTETR"/>
</dbReference>
<evidence type="ECO:0000313" key="7">
    <source>
        <dbReference type="EMBL" id="GAA2170413.1"/>
    </source>
</evidence>
<evidence type="ECO:0000256" key="3">
    <source>
        <dbReference type="ARBA" id="ARBA00023163"/>
    </source>
</evidence>
<keyword evidence="3" id="KW-0804">Transcription</keyword>
<dbReference type="RefSeq" id="WP_344339188.1">
    <property type="nucleotide sequence ID" value="NZ_BAAAQT010000001.1"/>
</dbReference>
<keyword evidence="1" id="KW-0805">Transcription regulation</keyword>
<reference evidence="8" key="1">
    <citation type="journal article" date="2019" name="Int. J. Syst. Evol. Microbiol.">
        <title>The Global Catalogue of Microorganisms (GCM) 10K type strain sequencing project: providing services to taxonomists for standard genome sequencing and annotation.</title>
        <authorList>
            <consortium name="The Broad Institute Genomics Platform"/>
            <consortium name="The Broad Institute Genome Sequencing Center for Infectious Disease"/>
            <person name="Wu L."/>
            <person name="Ma J."/>
        </authorList>
    </citation>
    <scope>NUCLEOTIDE SEQUENCE [LARGE SCALE GENOMIC DNA]</scope>
    <source>
        <strain evidence="8">JCM 16026</strain>
    </source>
</reference>
<sequence length="214" mass="22870">MDATEAEPGAAAMRREPSTGQAADTANRLLDAAAAIIAERGIDRLSTTDVGIRAGTSVGTVYRYFEDRDALIRALYERSVAHVRHALIAAAATSQGTLEADVRALLAAYLHEHRTLPAYQAVRTWQWLRHDAHGHRTIAVDLSAHDLLSVLGPRYGLALDDARSARIATAVRRADALVLAAFLDEPDLDDASAVELLAATETMLVAAILAALAD</sequence>
<dbReference type="InterPro" id="IPR009057">
    <property type="entry name" value="Homeodomain-like_sf"/>
</dbReference>
<feature type="domain" description="HTH tetR-type" evidence="6">
    <location>
        <begin position="23"/>
        <end position="83"/>
    </location>
</feature>
<dbReference type="EMBL" id="BAAAQT010000001">
    <property type="protein sequence ID" value="GAA2170413.1"/>
    <property type="molecule type" value="Genomic_DNA"/>
</dbReference>
<dbReference type="InterPro" id="IPR050109">
    <property type="entry name" value="HTH-type_TetR-like_transc_reg"/>
</dbReference>
<gene>
    <name evidence="7" type="ORF">GCM10009846_00770</name>
</gene>
<evidence type="ECO:0000256" key="4">
    <source>
        <dbReference type="PROSITE-ProRule" id="PRU00335"/>
    </source>
</evidence>
<dbReference type="Pfam" id="PF00440">
    <property type="entry name" value="TetR_N"/>
    <property type="match status" value="1"/>
</dbReference>
<accession>A0ABP5M8H9</accession>
<dbReference type="SUPFAM" id="SSF46689">
    <property type="entry name" value="Homeodomain-like"/>
    <property type="match status" value="1"/>
</dbReference>
<evidence type="ECO:0000256" key="2">
    <source>
        <dbReference type="ARBA" id="ARBA00023125"/>
    </source>
</evidence>
<organism evidence="7 8">
    <name type="scientific">Agrococcus versicolor</name>
    <dbReference type="NCBI Taxonomy" id="501482"/>
    <lineage>
        <taxon>Bacteria</taxon>
        <taxon>Bacillati</taxon>
        <taxon>Actinomycetota</taxon>
        <taxon>Actinomycetes</taxon>
        <taxon>Micrococcales</taxon>
        <taxon>Microbacteriaceae</taxon>
        <taxon>Agrococcus</taxon>
    </lineage>
</organism>
<feature type="region of interest" description="Disordered" evidence="5">
    <location>
        <begin position="1"/>
        <end position="23"/>
    </location>
</feature>
<feature type="DNA-binding region" description="H-T-H motif" evidence="4">
    <location>
        <begin position="46"/>
        <end position="65"/>
    </location>
</feature>